<name>A0A3P6SGM4_9BILA</name>
<gene>
    <name evidence="1" type="ORF">GPUH_LOCUS6067</name>
</gene>
<evidence type="ECO:0000313" key="1">
    <source>
        <dbReference type="EMBL" id="VDK53281.1"/>
    </source>
</evidence>
<dbReference type="EMBL" id="UYRT01013687">
    <property type="protein sequence ID" value="VDK53281.1"/>
    <property type="molecule type" value="Genomic_DNA"/>
</dbReference>
<proteinExistence type="predicted"/>
<organism evidence="1 2">
    <name type="scientific">Gongylonema pulchrum</name>
    <dbReference type="NCBI Taxonomy" id="637853"/>
    <lineage>
        <taxon>Eukaryota</taxon>
        <taxon>Metazoa</taxon>
        <taxon>Ecdysozoa</taxon>
        <taxon>Nematoda</taxon>
        <taxon>Chromadorea</taxon>
        <taxon>Rhabditida</taxon>
        <taxon>Spirurina</taxon>
        <taxon>Spiruromorpha</taxon>
        <taxon>Spiruroidea</taxon>
        <taxon>Gongylonematidae</taxon>
        <taxon>Gongylonema</taxon>
    </lineage>
</organism>
<evidence type="ECO:0000313" key="2">
    <source>
        <dbReference type="Proteomes" id="UP000271098"/>
    </source>
</evidence>
<sequence>MAIKLLPAYFFILHPDEETVGYSRMLVARILATDRCICSSGLVLVALARLLL</sequence>
<dbReference type="Proteomes" id="UP000271098">
    <property type="component" value="Unassembled WGS sequence"/>
</dbReference>
<dbReference type="AlphaFoldDB" id="A0A3P6SGM4"/>
<protein>
    <submittedName>
        <fullName evidence="1">Uncharacterized protein</fullName>
    </submittedName>
</protein>
<keyword evidence="2" id="KW-1185">Reference proteome</keyword>
<accession>A0A3P6SGM4</accession>
<reference evidence="1 2" key="1">
    <citation type="submission" date="2018-11" db="EMBL/GenBank/DDBJ databases">
        <authorList>
            <consortium name="Pathogen Informatics"/>
        </authorList>
    </citation>
    <scope>NUCLEOTIDE SEQUENCE [LARGE SCALE GENOMIC DNA]</scope>
</reference>